<name>A0A125DMD6_9BURK</name>
<dbReference type="EMBL" id="LPHD01000049">
    <property type="protein sequence ID" value="KWA84042.1"/>
    <property type="molecule type" value="Genomic_DNA"/>
</dbReference>
<protein>
    <submittedName>
        <fullName evidence="1">Uncharacterized protein</fullName>
    </submittedName>
</protein>
<comment type="caution">
    <text evidence="1">The sequence shown here is derived from an EMBL/GenBank/DDBJ whole genome shotgun (WGS) entry which is preliminary data.</text>
</comment>
<dbReference type="Proteomes" id="UP000060630">
    <property type="component" value="Unassembled WGS sequence"/>
</dbReference>
<evidence type="ECO:0000313" key="2">
    <source>
        <dbReference type="Proteomes" id="UP000060630"/>
    </source>
</evidence>
<organism evidence="1 2">
    <name type="scientific">Burkholderia ubonensis</name>
    <dbReference type="NCBI Taxonomy" id="101571"/>
    <lineage>
        <taxon>Bacteria</taxon>
        <taxon>Pseudomonadati</taxon>
        <taxon>Pseudomonadota</taxon>
        <taxon>Betaproteobacteria</taxon>
        <taxon>Burkholderiales</taxon>
        <taxon>Burkholderiaceae</taxon>
        <taxon>Burkholderia</taxon>
        <taxon>Burkholderia cepacia complex</taxon>
    </lineage>
</organism>
<accession>A0A125DMD6</accession>
<gene>
    <name evidence="1" type="ORF">WL29_22000</name>
</gene>
<evidence type="ECO:0000313" key="1">
    <source>
        <dbReference type="EMBL" id="KWA84042.1"/>
    </source>
</evidence>
<proteinExistence type="predicted"/>
<sequence>MDQVDLSQARFVKVSAAVRYWEDARVNGVEDVDGTLIPFRTGELWLPIIDLATGKFLDWPAGLEANIHYKVCDAGEYWLLNEHRQRIAKWKGYYVPDEVLCVGDKGYGDYIILKVGADGVVIGWEKPYLDDERWLAV</sequence>
<dbReference type="RefSeq" id="WP_060192440.1">
    <property type="nucleotide sequence ID" value="NZ_LPHD01000049.1"/>
</dbReference>
<dbReference type="AlphaFoldDB" id="A0A125DMD6"/>
<reference evidence="1 2" key="1">
    <citation type="submission" date="2015-11" db="EMBL/GenBank/DDBJ databases">
        <title>Expanding the genomic diversity of Burkholderia species for the development of highly accurate diagnostics.</title>
        <authorList>
            <person name="Sahl J."/>
            <person name="Keim P."/>
            <person name="Wagner D."/>
        </authorList>
    </citation>
    <scope>NUCLEOTIDE SEQUENCE [LARGE SCALE GENOMIC DNA]</scope>
    <source>
        <strain evidence="1 2">MSMB2087WGS</strain>
    </source>
</reference>